<evidence type="ECO:0000313" key="1">
    <source>
        <dbReference type="EMBL" id="CCD25272.1"/>
    </source>
</evidence>
<accession>G0WC02</accession>
<gene>
    <name evidence="1" type="primary">NDAI0E04550</name>
    <name evidence="1" type="ordered locus">NDAI_0E04550</name>
</gene>
<reference evidence="1 2" key="1">
    <citation type="journal article" date="2011" name="Proc. Natl. Acad. Sci. U.S.A.">
        <title>Evolutionary erosion of yeast sex chromosomes by mating-type switching accidents.</title>
        <authorList>
            <person name="Gordon J.L."/>
            <person name="Armisen D."/>
            <person name="Proux-Wera E."/>
            <person name="Oheigeartaigh S.S."/>
            <person name="Byrne K.P."/>
            <person name="Wolfe K.H."/>
        </authorList>
    </citation>
    <scope>NUCLEOTIDE SEQUENCE [LARGE SCALE GENOMIC DNA]</scope>
    <source>
        <strain evidence="2">ATCC 10597 / BCRC 20456 / CBS 421 / NBRC 0211 / NRRL Y-12639</strain>
    </source>
</reference>
<keyword evidence="2" id="KW-1185">Reference proteome</keyword>
<dbReference type="HOGENOM" id="CLU_1595002_0_0_1"/>
<name>G0WC02_NAUDC</name>
<dbReference type="RefSeq" id="XP_003670515.1">
    <property type="nucleotide sequence ID" value="XM_003670467.1"/>
</dbReference>
<dbReference type="Proteomes" id="UP000000689">
    <property type="component" value="Chromosome 5"/>
</dbReference>
<dbReference type="EMBL" id="HE580271">
    <property type="protein sequence ID" value="CCD25272.1"/>
    <property type="molecule type" value="Genomic_DNA"/>
</dbReference>
<sequence length="167" mass="19095">MQLRCLLTFQISSKNLGLHKFSFGEQVKNEIVQIKQQSNNNKMGSSPDINSKIEEVEKFVPDSIIKRGDSRLLACIKNFSDVNLGNINPDMLISTGSGIDVTQQLLKIQSLLLSKQIAFKDWVFFLNNRCFGIAARAPKDERDRLMDWANCVISLCKHVEFYKNPWK</sequence>
<organism evidence="1 2">
    <name type="scientific">Naumovozyma dairenensis (strain ATCC 10597 / BCRC 20456 / CBS 421 / NBRC 0211 / NRRL Y-12639)</name>
    <name type="common">Saccharomyces dairenensis</name>
    <dbReference type="NCBI Taxonomy" id="1071378"/>
    <lineage>
        <taxon>Eukaryota</taxon>
        <taxon>Fungi</taxon>
        <taxon>Dikarya</taxon>
        <taxon>Ascomycota</taxon>
        <taxon>Saccharomycotina</taxon>
        <taxon>Saccharomycetes</taxon>
        <taxon>Saccharomycetales</taxon>
        <taxon>Saccharomycetaceae</taxon>
        <taxon>Naumovozyma</taxon>
    </lineage>
</organism>
<evidence type="ECO:0000313" key="2">
    <source>
        <dbReference type="Proteomes" id="UP000000689"/>
    </source>
</evidence>
<dbReference type="GeneID" id="11499021"/>
<dbReference type="AlphaFoldDB" id="G0WC02"/>
<protein>
    <submittedName>
        <fullName evidence="1">Uncharacterized protein</fullName>
    </submittedName>
</protein>
<dbReference type="KEGG" id="ndi:NDAI_0E04550"/>
<dbReference type="OrthoDB" id="10581413at2759"/>
<proteinExistence type="predicted"/>